<reference evidence="2 3" key="1">
    <citation type="journal article" date="2013" name="Curr. Biol.">
        <title>The Genome of the Foraminiferan Reticulomyxa filosa.</title>
        <authorList>
            <person name="Glockner G."/>
            <person name="Hulsmann N."/>
            <person name="Schleicher M."/>
            <person name="Noegel A.A."/>
            <person name="Eichinger L."/>
            <person name="Gallinger C."/>
            <person name="Pawlowski J."/>
            <person name="Sierra R."/>
            <person name="Euteneuer U."/>
            <person name="Pillet L."/>
            <person name="Moustafa A."/>
            <person name="Platzer M."/>
            <person name="Groth M."/>
            <person name="Szafranski K."/>
            <person name="Schliwa M."/>
        </authorList>
    </citation>
    <scope>NUCLEOTIDE SEQUENCE [LARGE SCALE GENOMIC DNA]</scope>
</reference>
<protein>
    <submittedName>
        <fullName evidence="2">Uncharacterized protein</fullName>
    </submittedName>
</protein>
<keyword evidence="3" id="KW-1185">Reference proteome</keyword>
<keyword evidence="1" id="KW-0812">Transmembrane</keyword>
<accession>X6LJB2</accession>
<evidence type="ECO:0000256" key="1">
    <source>
        <dbReference type="SAM" id="Phobius"/>
    </source>
</evidence>
<feature type="transmembrane region" description="Helical" evidence="1">
    <location>
        <begin position="65"/>
        <end position="84"/>
    </location>
</feature>
<evidence type="ECO:0000313" key="2">
    <source>
        <dbReference type="EMBL" id="ETO01714.1"/>
    </source>
</evidence>
<keyword evidence="1" id="KW-1133">Transmembrane helix</keyword>
<name>X6LJB2_RETFI</name>
<evidence type="ECO:0000313" key="3">
    <source>
        <dbReference type="Proteomes" id="UP000023152"/>
    </source>
</evidence>
<dbReference type="EMBL" id="ASPP01037588">
    <property type="protein sequence ID" value="ETO01714.1"/>
    <property type="molecule type" value="Genomic_DNA"/>
</dbReference>
<keyword evidence="1" id="KW-0472">Membrane</keyword>
<gene>
    <name evidence="2" type="ORF">RFI_35725</name>
</gene>
<dbReference type="AlphaFoldDB" id="X6LJB2"/>
<organism evidence="2 3">
    <name type="scientific">Reticulomyxa filosa</name>
    <dbReference type="NCBI Taxonomy" id="46433"/>
    <lineage>
        <taxon>Eukaryota</taxon>
        <taxon>Sar</taxon>
        <taxon>Rhizaria</taxon>
        <taxon>Retaria</taxon>
        <taxon>Foraminifera</taxon>
        <taxon>Monothalamids</taxon>
        <taxon>Reticulomyxidae</taxon>
        <taxon>Reticulomyxa</taxon>
    </lineage>
</organism>
<proteinExistence type="predicted"/>
<sequence>MLSIIQQEKKKNDYGVRPPVSARSTKAATLVKKKICVHPHPQHKQRKIRSSHSALKKKQKSLHFFYCYLFFFFVDMICILNIWGEKKKSIEKFIEKKVFEKKINGKNIGNKWEKRGDTMENKWGKCRNESGKRDFEKFLLRKMKKERKKN</sequence>
<feature type="non-terminal residue" evidence="2">
    <location>
        <position position="150"/>
    </location>
</feature>
<comment type="caution">
    <text evidence="2">The sequence shown here is derived from an EMBL/GenBank/DDBJ whole genome shotgun (WGS) entry which is preliminary data.</text>
</comment>
<dbReference type="Proteomes" id="UP000023152">
    <property type="component" value="Unassembled WGS sequence"/>
</dbReference>